<evidence type="ECO:0000256" key="1">
    <source>
        <dbReference type="ARBA" id="ARBA00008779"/>
    </source>
</evidence>
<dbReference type="PROSITE" id="PS00149">
    <property type="entry name" value="SULFATASE_2"/>
    <property type="match status" value="1"/>
</dbReference>
<dbReference type="GO" id="GO:0046872">
    <property type="term" value="F:metal ion binding"/>
    <property type="evidence" value="ECO:0007669"/>
    <property type="project" value="UniProtKB-KW"/>
</dbReference>
<keyword evidence="8" id="KW-1185">Reference proteome</keyword>
<dbReference type="InterPro" id="IPR000917">
    <property type="entry name" value="Sulfatase_N"/>
</dbReference>
<dbReference type="EMBL" id="JAQMWT010000005">
    <property type="protein sequence ID" value="KAJ8614495.1"/>
    <property type="molecule type" value="Genomic_DNA"/>
</dbReference>
<comment type="caution">
    <text evidence="7">The sequence shown here is derived from an EMBL/GenBank/DDBJ whole genome shotgun (WGS) entry which is preliminary data.</text>
</comment>
<evidence type="ECO:0000256" key="2">
    <source>
        <dbReference type="ARBA" id="ARBA00022723"/>
    </source>
</evidence>
<dbReference type="PROSITE" id="PS51257">
    <property type="entry name" value="PROKAR_LIPOPROTEIN"/>
    <property type="match status" value="1"/>
</dbReference>
<keyword evidence="5" id="KW-0325">Glycoprotein</keyword>
<dbReference type="Gene3D" id="3.30.1120.10">
    <property type="match status" value="1"/>
</dbReference>
<keyword evidence="2" id="KW-0479">Metal-binding</keyword>
<sequence>MRRKREAICGRVVALGFFAVAACVAARLRWQLAGPFVVGVRRRREKPSARRHNPQSSVILFVVDDQGWNDFGHESTDLSWATPTLTRLADQGVRFSRYYALHLCTPSRAALLTGKHPITLGCQHSMITRNEPWGLEAAGVELLPETLARLGYATAIAGKWHLGHCRESLWPTRRGFDAFLGFFSGFHDQYTHIAESTICGELCFADLRDGDSPRVDDRYSLDLFADFAVDFVRDTKGPFFLYFSSPTVHEPLQTPSTVPDWAADLLARIPSSRRRVFAEMTLATDAAAAKIVAAADLDNVVFCYASDNGGAALLPNVGNNWPLRGAKGYYFEGGVRAHAFVRPPGGAAADAPRVYEGLFSVVDWVPTLLSALGRTEPRTRGGEVDGVDHWPSVFGDAPPARSELLINVDALDPAYDDLAHASAQIATLESDLRWIPTGALVLNSSLKLLRNCRPMPAWPVPETDDEDDALYFNWTILPHKDFVFNLTQDPTESRDLAPTRPDLHRALLRRFNHLALTYSREPTYCARSDDDAAAAAFAENSDFVGAWLPDDDDDAAAFPPSDDDDLFFFVS</sequence>
<evidence type="ECO:0000256" key="3">
    <source>
        <dbReference type="ARBA" id="ARBA00022801"/>
    </source>
</evidence>
<dbReference type="Proteomes" id="UP001230188">
    <property type="component" value="Unassembled WGS sequence"/>
</dbReference>
<feature type="domain" description="Sulfatase N-terminal" evidence="6">
    <location>
        <begin position="58"/>
        <end position="373"/>
    </location>
</feature>
<dbReference type="GO" id="GO:0008484">
    <property type="term" value="F:sulfuric ester hydrolase activity"/>
    <property type="evidence" value="ECO:0007669"/>
    <property type="project" value="InterPro"/>
</dbReference>
<evidence type="ECO:0000256" key="5">
    <source>
        <dbReference type="ARBA" id="ARBA00023180"/>
    </source>
</evidence>
<dbReference type="PANTHER" id="PTHR10342:SF274">
    <property type="entry name" value="ARYLSULFATASE B"/>
    <property type="match status" value="1"/>
</dbReference>
<dbReference type="AlphaFoldDB" id="A0AAD7UR11"/>
<accession>A0AAD7UR11</accession>
<evidence type="ECO:0000259" key="6">
    <source>
        <dbReference type="Pfam" id="PF00884"/>
    </source>
</evidence>
<dbReference type="SUPFAM" id="SSF53649">
    <property type="entry name" value="Alkaline phosphatase-like"/>
    <property type="match status" value="1"/>
</dbReference>
<keyword evidence="4" id="KW-0106">Calcium</keyword>
<evidence type="ECO:0000313" key="7">
    <source>
        <dbReference type="EMBL" id="KAJ8614495.1"/>
    </source>
</evidence>
<organism evidence="7 8">
    <name type="scientific">Chrysophaeum taylorii</name>
    <dbReference type="NCBI Taxonomy" id="2483200"/>
    <lineage>
        <taxon>Eukaryota</taxon>
        <taxon>Sar</taxon>
        <taxon>Stramenopiles</taxon>
        <taxon>Ochrophyta</taxon>
        <taxon>Pelagophyceae</taxon>
        <taxon>Pelagomonadales</taxon>
        <taxon>Pelagomonadaceae</taxon>
        <taxon>Chrysophaeum</taxon>
    </lineage>
</organism>
<dbReference type="InterPro" id="IPR024607">
    <property type="entry name" value="Sulfatase_CS"/>
</dbReference>
<proteinExistence type="inferred from homology"/>
<protein>
    <recommendedName>
        <fullName evidence="6">Sulfatase N-terminal domain-containing protein</fullName>
    </recommendedName>
</protein>
<name>A0AAD7UR11_9STRA</name>
<dbReference type="Pfam" id="PF00884">
    <property type="entry name" value="Sulfatase"/>
    <property type="match status" value="1"/>
</dbReference>
<comment type="similarity">
    <text evidence="1">Belongs to the sulfatase family.</text>
</comment>
<evidence type="ECO:0000256" key="4">
    <source>
        <dbReference type="ARBA" id="ARBA00022837"/>
    </source>
</evidence>
<dbReference type="Gene3D" id="3.40.720.10">
    <property type="entry name" value="Alkaline Phosphatase, subunit A"/>
    <property type="match status" value="1"/>
</dbReference>
<gene>
    <name evidence="7" type="ORF">CTAYLR_000755</name>
</gene>
<keyword evidence="3" id="KW-0378">Hydrolase</keyword>
<reference evidence="7" key="1">
    <citation type="submission" date="2023-01" db="EMBL/GenBank/DDBJ databases">
        <title>Metagenome sequencing of chrysophaentin producing Chrysophaeum taylorii.</title>
        <authorList>
            <person name="Davison J."/>
            <person name="Bewley C."/>
        </authorList>
    </citation>
    <scope>NUCLEOTIDE SEQUENCE</scope>
    <source>
        <strain evidence="7">NIES-1699</strain>
    </source>
</reference>
<dbReference type="InterPro" id="IPR017850">
    <property type="entry name" value="Alkaline_phosphatase_core_sf"/>
</dbReference>
<dbReference type="PANTHER" id="PTHR10342">
    <property type="entry name" value="ARYLSULFATASE"/>
    <property type="match status" value="1"/>
</dbReference>
<evidence type="ECO:0000313" key="8">
    <source>
        <dbReference type="Proteomes" id="UP001230188"/>
    </source>
</evidence>
<dbReference type="InterPro" id="IPR047115">
    <property type="entry name" value="ARSB"/>
</dbReference>